<sequence length="522" mass="54957">MIDKVRFNWLPLAILASAQVLLVFNIATLKISIEGIVTAFETGSGMVKTAIIMYSLVVAASILASTRLAIIIGARRIFRASIALFGLAMAAMAWSPNASVLVLAQMIAGAAAAVLTPASVQLIANHYPGEQRAIALGRLSATRSLSLAPAFLIAGAIATWNDWRITFMLLLVLAAGVYFCSLYLRHDRGLLPNVKITSTEIAGLAAVGLAMLLIGLSTDNITNWGMVRARPGAPFSLLSLSPALIGMLLGAALIKLVLVWMGRRHVGGCLGVMQLLNTPMQRSMLLSIFTIAAVSSGVTFLIPLYIEIVQGRSSLATAYALVPFTIASFVGALFVSRFGTPVAMRNATRYAFLAVGTGLVLLGAIVRNDWSDASVVLSLAAIGLGEGALATLLFKTLAAVAPLEVSEDVEPLCSATSHFAAAVGAAIAGALVIGVLSLNVNRHLASDPAIGTELRAHLDLNRVAFISNDRLQQVLEQAALTPEHIANAVQINTDARLFALKLSFFALAGLTFVGFLPHARDR</sequence>
<gene>
    <name evidence="8" type="ORF">ACFPN2_31145</name>
</gene>
<dbReference type="SUPFAM" id="SSF103473">
    <property type="entry name" value="MFS general substrate transporter"/>
    <property type="match status" value="1"/>
</dbReference>
<feature type="transmembrane region" description="Helical" evidence="6">
    <location>
        <begin position="497"/>
        <end position="516"/>
    </location>
</feature>
<comment type="subcellular location">
    <subcellularLocation>
        <location evidence="1">Membrane</location>
        <topology evidence="1">Multi-pass membrane protein</topology>
    </subcellularLocation>
</comment>
<keyword evidence="5 6" id="KW-0472">Membrane</keyword>
<dbReference type="Pfam" id="PF07690">
    <property type="entry name" value="MFS_1"/>
    <property type="match status" value="1"/>
</dbReference>
<evidence type="ECO:0000256" key="4">
    <source>
        <dbReference type="ARBA" id="ARBA00022989"/>
    </source>
</evidence>
<proteinExistence type="predicted"/>
<evidence type="ECO:0000256" key="5">
    <source>
        <dbReference type="ARBA" id="ARBA00023136"/>
    </source>
</evidence>
<evidence type="ECO:0000256" key="1">
    <source>
        <dbReference type="ARBA" id="ARBA00004141"/>
    </source>
</evidence>
<dbReference type="Gene3D" id="1.20.1250.20">
    <property type="entry name" value="MFS general substrate transporter like domains"/>
    <property type="match status" value="1"/>
</dbReference>
<feature type="transmembrane region" description="Helical" evidence="6">
    <location>
        <begin position="350"/>
        <end position="367"/>
    </location>
</feature>
<evidence type="ECO:0000256" key="2">
    <source>
        <dbReference type="ARBA" id="ARBA00022448"/>
    </source>
</evidence>
<dbReference type="InterPro" id="IPR011701">
    <property type="entry name" value="MFS"/>
</dbReference>
<feature type="transmembrane region" description="Helical" evidence="6">
    <location>
        <begin position="283"/>
        <end position="306"/>
    </location>
</feature>
<dbReference type="InterPro" id="IPR036259">
    <property type="entry name" value="MFS_trans_sf"/>
</dbReference>
<comment type="caution">
    <text evidence="8">The sequence shown here is derived from an EMBL/GenBank/DDBJ whole genome shotgun (WGS) entry which is preliminary data.</text>
</comment>
<keyword evidence="9" id="KW-1185">Reference proteome</keyword>
<feature type="transmembrane region" description="Helical" evidence="6">
    <location>
        <begin position="136"/>
        <end position="159"/>
    </location>
</feature>
<keyword evidence="2" id="KW-0813">Transport</keyword>
<keyword evidence="3 6" id="KW-0812">Transmembrane</keyword>
<dbReference type="RefSeq" id="WP_380604005.1">
    <property type="nucleotide sequence ID" value="NZ_JBHSDU010000015.1"/>
</dbReference>
<evidence type="ECO:0000256" key="3">
    <source>
        <dbReference type="ARBA" id="ARBA00022692"/>
    </source>
</evidence>
<accession>A0ABV8T1J8</accession>
<dbReference type="PANTHER" id="PTHR42718:SF9">
    <property type="entry name" value="MAJOR FACILITATOR SUPERFAMILY MULTIDRUG TRANSPORTER MFSC"/>
    <property type="match status" value="1"/>
</dbReference>
<evidence type="ECO:0000313" key="8">
    <source>
        <dbReference type="EMBL" id="MFC4313571.1"/>
    </source>
</evidence>
<feature type="transmembrane region" description="Helical" evidence="6">
    <location>
        <begin position="77"/>
        <end position="94"/>
    </location>
</feature>
<keyword evidence="4 6" id="KW-1133">Transmembrane helix</keyword>
<feature type="domain" description="Major facilitator superfamily (MFS) profile" evidence="7">
    <location>
        <begin position="11"/>
        <end position="520"/>
    </location>
</feature>
<dbReference type="PANTHER" id="PTHR42718">
    <property type="entry name" value="MAJOR FACILITATOR SUPERFAMILY MULTIDRUG TRANSPORTER MFSC"/>
    <property type="match status" value="1"/>
</dbReference>
<dbReference type="EMBL" id="JBHSDU010000015">
    <property type="protein sequence ID" value="MFC4313571.1"/>
    <property type="molecule type" value="Genomic_DNA"/>
</dbReference>
<reference evidence="9" key="1">
    <citation type="journal article" date="2019" name="Int. J. Syst. Evol. Microbiol.">
        <title>The Global Catalogue of Microorganisms (GCM) 10K type strain sequencing project: providing services to taxonomists for standard genome sequencing and annotation.</title>
        <authorList>
            <consortium name="The Broad Institute Genomics Platform"/>
            <consortium name="The Broad Institute Genome Sequencing Center for Infectious Disease"/>
            <person name="Wu L."/>
            <person name="Ma J."/>
        </authorList>
    </citation>
    <scope>NUCLEOTIDE SEQUENCE [LARGE SCALE GENOMIC DNA]</scope>
    <source>
        <strain evidence="9">CGMCC 1.10759</strain>
    </source>
</reference>
<evidence type="ECO:0000259" key="7">
    <source>
        <dbReference type="PROSITE" id="PS50850"/>
    </source>
</evidence>
<feature type="transmembrane region" description="Helical" evidence="6">
    <location>
        <begin position="100"/>
        <end position="124"/>
    </location>
</feature>
<dbReference type="PROSITE" id="PS50850">
    <property type="entry name" value="MFS"/>
    <property type="match status" value="1"/>
</dbReference>
<feature type="transmembrane region" description="Helical" evidence="6">
    <location>
        <begin position="12"/>
        <end position="31"/>
    </location>
</feature>
<dbReference type="Proteomes" id="UP001595904">
    <property type="component" value="Unassembled WGS sequence"/>
</dbReference>
<protein>
    <submittedName>
        <fullName evidence="8">MFS transporter</fullName>
    </submittedName>
</protein>
<evidence type="ECO:0000256" key="6">
    <source>
        <dbReference type="SAM" id="Phobius"/>
    </source>
</evidence>
<feature type="transmembrane region" description="Helical" evidence="6">
    <location>
        <begin position="318"/>
        <end position="338"/>
    </location>
</feature>
<organism evidence="8 9">
    <name type="scientific">Steroidobacter flavus</name>
    <dbReference type="NCBI Taxonomy" id="1842136"/>
    <lineage>
        <taxon>Bacteria</taxon>
        <taxon>Pseudomonadati</taxon>
        <taxon>Pseudomonadota</taxon>
        <taxon>Gammaproteobacteria</taxon>
        <taxon>Steroidobacterales</taxon>
        <taxon>Steroidobacteraceae</taxon>
        <taxon>Steroidobacter</taxon>
    </lineage>
</organism>
<evidence type="ECO:0000313" key="9">
    <source>
        <dbReference type="Proteomes" id="UP001595904"/>
    </source>
</evidence>
<dbReference type="InterPro" id="IPR020846">
    <property type="entry name" value="MFS_dom"/>
</dbReference>
<feature type="transmembrane region" description="Helical" evidence="6">
    <location>
        <begin position="165"/>
        <end position="184"/>
    </location>
</feature>
<feature type="transmembrane region" description="Helical" evidence="6">
    <location>
        <begin position="237"/>
        <end position="262"/>
    </location>
</feature>
<name>A0ABV8T1J8_9GAMM</name>
<feature type="transmembrane region" description="Helical" evidence="6">
    <location>
        <begin position="196"/>
        <end position="217"/>
    </location>
</feature>
<feature type="transmembrane region" description="Helical" evidence="6">
    <location>
        <begin position="51"/>
        <end position="70"/>
    </location>
</feature>
<feature type="transmembrane region" description="Helical" evidence="6">
    <location>
        <begin position="415"/>
        <end position="438"/>
    </location>
</feature>